<dbReference type="Gene3D" id="1.20.120.1940">
    <property type="entry name" value="YfdX protein domain"/>
    <property type="match status" value="1"/>
</dbReference>
<keyword evidence="4" id="KW-1185">Reference proteome</keyword>
<proteinExistence type="predicted"/>
<dbReference type="EMBL" id="QURL01000006">
    <property type="protein sequence ID" value="RFC62540.1"/>
    <property type="molecule type" value="Genomic_DNA"/>
</dbReference>
<dbReference type="OrthoDB" id="6506866at2"/>
<dbReference type="Proteomes" id="UP000264310">
    <property type="component" value="Unassembled WGS sequence"/>
</dbReference>
<accession>A0A371WZW8</accession>
<comment type="caution">
    <text evidence="3">The sequence shown here is derived from an EMBL/GenBank/DDBJ whole genome shotgun (WGS) entry which is preliminary data.</text>
</comment>
<dbReference type="RefSeq" id="WP_116684063.1">
    <property type="nucleotide sequence ID" value="NZ_QURL01000006.1"/>
</dbReference>
<organism evidence="3 4">
    <name type="scientific">Fulvimarina endophytica</name>
    <dbReference type="NCBI Taxonomy" id="2293836"/>
    <lineage>
        <taxon>Bacteria</taxon>
        <taxon>Pseudomonadati</taxon>
        <taxon>Pseudomonadota</taxon>
        <taxon>Alphaproteobacteria</taxon>
        <taxon>Hyphomicrobiales</taxon>
        <taxon>Aurantimonadaceae</taxon>
        <taxon>Fulvimarina</taxon>
    </lineage>
</organism>
<feature type="region of interest" description="Disordered" evidence="1">
    <location>
        <begin position="112"/>
        <end position="143"/>
    </location>
</feature>
<keyword evidence="2" id="KW-0732">Signal</keyword>
<gene>
    <name evidence="3" type="ORF">DYI37_14900</name>
</gene>
<dbReference type="AlphaFoldDB" id="A0A371WZW8"/>
<feature type="signal peptide" evidence="2">
    <location>
        <begin position="1"/>
        <end position="23"/>
    </location>
</feature>
<dbReference type="Gene3D" id="6.10.250.2140">
    <property type="match status" value="1"/>
</dbReference>
<evidence type="ECO:0000313" key="3">
    <source>
        <dbReference type="EMBL" id="RFC62540.1"/>
    </source>
</evidence>
<protein>
    <recommendedName>
        <fullName evidence="5">YfdX family protein</fullName>
    </recommendedName>
</protein>
<dbReference type="Pfam" id="PF10938">
    <property type="entry name" value="YfdX"/>
    <property type="match status" value="1"/>
</dbReference>
<evidence type="ECO:0000256" key="2">
    <source>
        <dbReference type="SAM" id="SignalP"/>
    </source>
</evidence>
<name>A0A371WZW8_9HYPH</name>
<dbReference type="InterPro" id="IPR021236">
    <property type="entry name" value="Uncharacterised_YfdX"/>
</dbReference>
<feature type="chain" id="PRO_5017009745" description="YfdX family protein" evidence="2">
    <location>
        <begin position="24"/>
        <end position="289"/>
    </location>
</feature>
<feature type="compositionally biased region" description="Polar residues" evidence="1">
    <location>
        <begin position="253"/>
        <end position="289"/>
    </location>
</feature>
<feature type="compositionally biased region" description="Low complexity" evidence="1">
    <location>
        <begin position="120"/>
        <end position="142"/>
    </location>
</feature>
<reference evidence="3 4" key="1">
    <citation type="submission" date="2018-08" db="EMBL/GenBank/DDBJ databases">
        <title>Fulvimarina sp. 85, whole genome shotgun sequence.</title>
        <authorList>
            <person name="Tuo L."/>
        </authorList>
    </citation>
    <scope>NUCLEOTIDE SEQUENCE [LARGE SCALE GENOMIC DNA]</scope>
    <source>
        <strain evidence="3 4">85</strain>
    </source>
</reference>
<sequence>MFMKSAFALVLVGATALSPVAFAASEANAQAQSQQQSSMTDQQDMTVSKDFQKLSEDGVQAFRNVQMARVAIFDGKTDMATKLVDQAVQQLQSAKTDGSAFEKAHSELVTMDAKAHPADTAKTSDTAKTATQSADASKTSASGDTQVWLPIDGQVILGADYQVSDTNNAAVTKANAAMKAGDAQGAKEQLKLAGVDVDFAVAMVPLDQTIQDVQQAQNDLKADKYYEANLELKKVSDNVVVAEMDAVGVPDSGSKTANAKSQDQSTTGAASQDTASNSGHQNKTGTATQ</sequence>
<evidence type="ECO:0000313" key="4">
    <source>
        <dbReference type="Proteomes" id="UP000264310"/>
    </source>
</evidence>
<evidence type="ECO:0000256" key="1">
    <source>
        <dbReference type="SAM" id="MobiDB-lite"/>
    </source>
</evidence>
<feature type="region of interest" description="Disordered" evidence="1">
    <location>
        <begin position="247"/>
        <end position="289"/>
    </location>
</feature>
<evidence type="ECO:0008006" key="5">
    <source>
        <dbReference type="Google" id="ProtNLM"/>
    </source>
</evidence>